<evidence type="ECO:0000259" key="2">
    <source>
        <dbReference type="PROSITE" id="PS51186"/>
    </source>
</evidence>
<evidence type="ECO:0000256" key="1">
    <source>
        <dbReference type="ARBA" id="ARBA00022679"/>
    </source>
</evidence>
<reference evidence="3" key="1">
    <citation type="submission" date="2023-11" db="EMBL/GenBank/DDBJ databases">
        <title>MicrobeMod: A computational toolkit for identifying prokaryotic methylation and restriction-modification with nanopore sequencing.</title>
        <authorList>
            <person name="Crits-Christoph A."/>
            <person name="Kang S.C."/>
            <person name="Lee H."/>
            <person name="Ostrov N."/>
        </authorList>
    </citation>
    <scope>NUCLEOTIDE SEQUENCE</scope>
    <source>
        <strain evidence="3">ATCC 51242</strain>
    </source>
</reference>
<dbReference type="PANTHER" id="PTHR13947">
    <property type="entry name" value="GNAT FAMILY N-ACETYLTRANSFERASE"/>
    <property type="match status" value="1"/>
</dbReference>
<dbReference type="GO" id="GO:0008080">
    <property type="term" value="F:N-acetyltransferase activity"/>
    <property type="evidence" value="ECO:0007669"/>
    <property type="project" value="InterPro"/>
</dbReference>
<comment type="caution">
    <text evidence="3">The sequence shown here is derived from an EMBL/GenBank/DDBJ whole genome shotgun (WGS) entry which is preliminary data.</text>
</comment>
<evidence type="ECO:0000313" key="4">
    <source>
        <dbReference type="Proteomes" id="UP001281130"/>
    </source>
</evidence>
<dbReference type="CDD" id="cd04301">
    <property type="entry name" value="NAT_SF"/>
    <property type="match status" value="1"/>
</dbReference>
<dbReference type="Proteomes" id="UP001281130">
    <property type="component" value="Unassembled WGS sequence"/>
</dbReference>
<proteinExistence type="predicted"/>
<dbReference type="InterPro" id="IPR050769">
    <property type="entry name" value="NAT_camello-type"/>
</dbReference>
<dbReference type="Gene3D" id="3.40.630.30">
    <property type="match status" value="1"/>
</dbReference>
<keyword evidence="1" id="KW-0808">Transferase</keyword>
<protein>
    <submittedName>
        <fullName evidence="3">GNAT family N-acetyltransferase</fullName>
    </submittedName>
</protein>
<sequence>MRREDAKYRICTRSLAALECNQAARLHLAGLSADFISRFGERFLERYYSASLQSPHADVIAAVDCSEGKVHGVLLGILDTPSHYSFLLKNYGVSLVLQAVIRSIADPGLGWDLLKSRGTRYARGVARTLGGRRSRRDEAVHSEKVGLLAHLVVEEDFRGVGIGRMLLDSYERRAREFGLDRLELVTHTGDLGAGPFYSRLGWEHRGRKTSRSGESFEFYIKQING</sequence>
<accession>A0AB35T5I9</accession>
<dbReference type="SUPFAM" id="SSF55729">
    <property type="entry name" value="Acyl-CoA N-acyltransferases (Nat)"/>
    <property type="match status" value="1"/>
</dbReference>
<dbReference type="AlphaFoldDB" id="A0AB35T5I9"/>
<dbReference type="RefSeq" id="WP_084362596.1">
    <property type="nucleotide sequence ID" value="NZ_JAWXXX010000001.1"/>
</dbReference>
<dbReference type="InterPro" id="IPR016181">
    <property type="entry name" value="Acyl_CoA_acyltransferase"/>
</dbReference>
<name>A0AB35T5I9_RUBRA</name>
<dbReference type="PROSITE" id="PS51186">
    <property type="entry name" value="GNAT"/>
    <property type="match status" value="1"/>
</dbReference>
<dbReference type="EMBL" id="JAWXXX010000001">
    <property type="protein sequence ID" value="MDX5895149.1"/>
    <property type="molecule type" value="Genomic_DNA"/>
</dbReference>
<dbReference type="Pfam" id="PF00583">
    <property type="entry name" value="Acetyltransf_1"/>
    <property type="match status" value="1"/>
</dbReference>
<feature type="domain" description="N-acetyltransferase" evidence="2">
    <location>
        <begin position="144"/>
        <end position="223"/>
    </location>
</feature>
<gene>
    <name evidence="3" type="ORF">SIL72_14070</name>
</gene>
<organism evidence="3 4">
    <name type="scientific">Rubrobacter radiotolerans</name>
    <name type="common">Arthrobacter radiotolerans</name>
    <dbReference type="NCBI Taxonomy" id="42256"/>
    <lineage>
        <taxon>Bacteria</taxon>
        <taxon>Bacillati</taxon>
        <taxon>Actinomycetota</taxon>
        <taxon>Rubrobacteria</taxon>
        <taxon>Rubrobacterales</taxon>
        <taxon>Rubrobacteraceae</taxon>
        <taxon>Rubrobacter</taxon>
    </lineage>
</organism>
<dbReference type="InterPro" id="IPR000182">
    <property type="entry name" value="GNAT_dom"/>
</dbReference>
<dbReference type="PANTHER" id="PTHR13947:SF37">
    <property type="entry name" value="LD18367P"/>
    <property type="match status" value="1"/>
</dbReference>
<evidence type="ECO:0000313" key="3">
    <source>
        <dbReference type="EMBL" id="MDX5895149.1"/>
    </source>
</evidence>